<gene>
    <name evidence="1" type="ORF">PHY01_28330</name>
</gene>
<evidence type="ECO:0000313" key="1">
    <source>
        <dbReference type="EMBL" id="GEC20550.1"/>
    </source>
</evidence>
<dbReference type="Proteomes" id="UP000320338">
    <property type="component" value="Unassembled WGS sequence"/>
</dbReference>
<evidence type="ECO:0000313" key="2">
    <source>
        <dbReference type="Proteomes" id="UP000320338"/>
    </source>
</evidence>
<reference evidence="1 2" key="1">
    <citation type="submission" date="2019-06" db="EMBL/GenBank/DDBJ databases">
        <title>Whole genome shotgun sequence of Pseudonocardia hydrocarbonoxydans NBRC 14498.</title>
        <authorList>
            <person name="Hosoyama A."/>
            <person name="Uohara A."/>
            <person name="Ohji S."/>
            <person name="Ichikawa N."/>
        </authorList>
    </citation>
    <scope>NUCLEOTIDE SEQUENCE [LARGE SCALE GENOMIC DNA]</scope>
    <source>
        <strain evidence="1 2">NBRC 14498</strain>
    </source>
</reference>
<protein>
    <submittedName>
        <fullName evidence="1">Uncharacterized protein</fullName>
    </submittedName>
</protein>
<name>A0A4Y3WR37_9PSEU</name>
<dbReference type="RefSeq" id="WP_170183812.1">
    <property type="nucleotide sequence ID" value="NZ_BAAARZ010000003.1"/>
</dbReference>
<comment type="caution">
    <text evidence="1">The sequence shown here is derived from an EMBL/GenBank/DDBJ whole genome shotgun (WGS) entry which is preliminary data.</text>
</comment>
<organism evidence="1 2">
    <name type="scientific">Pseudonocardia hydrocarbonoxydans</name>
    <dbReference type="NCBI Taxonomy" id="76726"/>
    <lineage>
        <taxon>Bacteria</taxon>
        <taxon>Bacillati</taxon>
        <taxon>Actinomycetota</taxon>
        <taxon>Actinomycetes</taxon>
        <taxon>Pseudonocardiales</taxon>
        <taxon>Pseudonocardiaceae</taxon>
        <taxon>Pseudonocardia</taxon>
    </lineage>
</organism>
<dbReference type="AlphaFoldDB" id="A0A4Y3WR37"/>
<proteinExistence type="predicted"/>
<dbReference type="EMBL" id="BJNG01000020">
    <property type="protein sequence ID" value="GEC20550.1"/>
    <property type="molecule type" value="Genomic_DNA"/>
</dbReference>
<accession>A0A4Y3WR37</accession>
<sequence length="53" mass="5916">MYYEDYFFTEGNCEARGNAIIDPASPGHIPGAIAYTCILHAGDAKWSMYILWA</sequence>
<keyword evidence="2" id="KW-1185">Reference proteome</keyword>